<evidence type="ECO:0000313" key="10">
    <source>
        <dbReference type="Proteomes" id="UP000011087"/>
    </source>
</evidence>
<dbReference type="InterPro" id="IPR036812">
    <property type="entry name" value="NAD(P)_OxRdtase_dom_sf"/>
</dbReference>
<organism evidence="8">
    <name type="scientific">Guillardia theta (strain CCMP2712)</name>
    <name type="common">Cryptophyte</name>
    <dbReference type="NCBI Taxonomy" id="905079"/>
    <lineage>
        <taxon>Eukaryota</taxon>
        <taxon>Cryptophyceae</taxon>
        <taxon>Pyrenomonadales</taxon>
        <taxon>Geminigeraceae</taxon>
        <taxon>Guillardia</taxon>
    </lineage>
</organism>
<dbReference type="Proteomes" id="UP000011087">
    <property type="component" value="Unassembled WGS sequence"/>
</dbReference>
<dbReference type="OMA" id="VHWPSEG"/>
<evidence type="ECO:0000256" key="4">
    <source>
        <dbReference type="PIRSR" id="PIRSR000097-1"/>
    </source>
</evidence>
<evidence type="ECO:0000256" key="3">
    <source>
        <dbReference type="ARBA" id="ARBA00023002"/>
    </source>
</evidence>
<dbReference type="SUPFAM" id="SSF51430">
    <property type="entry name" value="NAD(P)-linked oxidoreductase"/>
    <property type="match status" value="1"/>
</dbReference>
<accession>L1J380</accession>
<reference evidence="8 10" key="1">
    <citation type="journal article" date="2012" name="Nature">
        <title>Algal genomes reveal evolutionary mosaicism and the fate of nucleomorphs.</title>
        <authorList>
            <consortium name="DOE Joint Genome Institute"/>
            <person name="Curtis B.A."/>
            <person name="Tanifuji G."/>
            <person name="Burki F."/>
            <person name="Gruber A."/>
            <person name="Irimia M."/>
            <person name="Maruyama S."/>
            <person name="Arias M.C."/>
            <person name="Ball S.G."/>
            <person name="Gile G.H."/>
            <person name="Hirakawa Y."/>
            <person name="Hopkins J.F."/>
            <person name="Kuo A."/>
            <person name="Rensing S.A."/>
            <person name="Schmutz J."/>
            <person name="Symeonidi A."/>
            <person name="Elias M."/>
            <person name="Eveleigh R.J."/>
            <person name="Herman E.K."/>
            <person name="Klute M.J."/>
            <person name="Nakayama T."/>
            <person name="Obornik M."/>
            <person name="Reyes-Prieto A."/>
            <person name="Armbrust E.V."/>
            <person name="Aves S.J."/>
            <person name="Beiko R.G."/>
            <person name="Coutinho P."/>
            <person name="Dacks J.B."/>
            <person name="Durnford D.G."/>
            <person name="Fast N.M."/>
            <person name="Green B.R."/>
            <person name="Grisdale C.J."/>
            <person name="Hempel F."/>
            <person name="Henrissat B."/>
            <person name="Hoppner M.P."/>
            <person name="Ishida K."/>
            <person name="Kim E."/>
            <person name="Koreny L."/>
            <person name="Kroth P.G."/>
            <person name="Liu Y."/>
            <person name="Malik S.B."/>
            <person name="Maier U.G."/>
            <person name="McRose D."/>
            <person name="Mock T."/>
            <person name="Neilson J.A."/>
            <person name="Onodera N.T."/>
            <person name="Poole A.M."/>
            <person name="Pritham E.J."/>
            <person name="Richards T.A."/>
            <person name="Rocap G."/>
            <person name="Roy S.W."/>
            <person name="Sarai C."/>
            <person name="Schaack S."/>
            <person name="Shirato S."/>
            <person name="Slamovits C.H."/>
            <person name="Spencer D.F."/>
            <person name="Suzuki S."/>
            <person name="Worden A.Z."/>
            <person name="Zauner S."/>
            <person name="Barry K."/>
            <person name="Bell C."/>
            <person name="Bharti A.K."/>
            <person name="Crow J.A."/>
            <person name="Grimwood J."/>
            <person name="Kramer R."/>
            <person name="Lindquist E."/>
            <person name="Lucas S."/>
            <person name="Salamov A."/>
            <person name="McFadden G.I."/>
            <person name="Lane C.E."/>
            <person name="Keeling P.J."/>
            <person name="Gray M.W."/>
            <person name="Grigoriev I.V."/>
            <person name="Archibald J.M."/>
        </authorList>
    </citation>
    <scope>NUCLEOTIDE SEQUENCE</scope>
    <source>
        <strain evidence="8 10">CCMP2712</strain>
    </source>
</reference>
<dbReference type="EnsemblProtists" id="EKX42594">
    <property type="protein sequence ID" value="EKX42594"/>
    <property type="gene ID" value="GUITHDRAFT_164052"/>
</dbReference>
<evidence type="ECO:0000259" key="7">
    <source>
        <dbReference type="Pfam" id="PF00248"/>
    </source>
</evidence>
<dbReference type="KEGG" id="gtt:GUITHDRAFT_164052"/>
<evidence type="ECO:0000256" key="1">
    <source>
        <dbReference type="ARBA" id="ARBA00007905"/>
    </source>
</evidence>
<dbReference type="InterPro" id="IPR023210">
    <property type="entry name" value="NADP_OxRdtase_dom"/>
</dbReference>
<comment type="similarity">
    <text evidence="1">Belongs to the aldo/keto reductase family.</text>
</comment>
<feature type="site" description="Lowers pKa of active site Tyr" evidence="6">
    <location>
        <position position="135"/>
    </location>
</feature>
<dbReference type="OrthoDB" id="416253at2759"/>
<dbReference type="PIRSF" id="PIRSF000097">
    <property type="entry name" value="AKR"/>
    <property type="match status" value="1"/>
</dbReference>
<evidence type="ECO:0000313" key="9">
    <source>
        <dbReference type="EnsemblProtists" id="EKX42594"/>
    </source>
</evidence>
<dbReference type="AlphaFoldDB" id="L1J380"/>
<dbReference type="PaxDb" id="55529-EKX42594"/>
<dbReference type="GeneID" id="17299264"/>
<evidence type="ECO:0000313" key="8">
    <source>
        <dbReference type="EMBL" id="EKX42594.1"/>
    </source>
</evidence>
<dbReference type="GO" id="GO:0016616">
    <property type="term" value="F:oxidoreductase activity, acting on the CH-OH group of donors, NAD or NADP as acceptor"/>
    <property type="evidence" value="ECO:0007669"/>
    <property type="project" value="UniProtKB-ARBA"/>
</dbReference>
<keyword evidence="10" id="KW-1185">Reference proteome</keyword>
<dbReference type="EMBL" id="JH993015">
    <property type="protein sequence ID" value="EKX42594.1"/>
    <property type="molecule type" value="Genomic_DNA"/>
</dbReference>
<keyword evidence="3" id="KW-0560">Oxidoreductase</keyword>
<dbReference type="CDD" id="cd19071">
    <property type="entry name" value="AKR_AKR1-5-like"/>
    <property type="match status" value="1"/>
</dbReference>
<protein>
    <recommendedName>
        <fullName evidence="7">NADP-dependent oxidoreductase domain-containing protein</fullName>
    </recommendedName>
</protein>
<evidence type="ECO:0000256" key="6">
    <source>
        <dbReference type="PIRSR" id="PIRSR000097-3"/>
    </source>
</evidence>
<feature type="domain" description="NADP-dependent oxidoreductase" evidence="7">
    <location>
        <begin position="57"/>
        <end position="332"/>
    </location>
</feature>
<evidence type="ECO:0000256" key="5">
    <source>
        <dbReference type="PIRSR" id="PIRSR000097-2"/>
    </source>
</evidence>
<dbReference type="RefSeq" id="XP_005829574.1">
    <property type="nucleotide sequence ID" value="XM_005829517.1"/>
</dbReference>
<gene>
    <name evidence="8" type="ORF">GUITHDRAFT_164052</name>
</gene>
<reference evidence="9" key="3">
    <citation type="submission" date="2016-03" db="UniProtKB">
        <authorList>
            <consortium name="EnsemblProtists"/>
        </authorList>
    </citation>
    <scope>IDENTIFICATION</scope>
</reference>
<feature type="binding site" evidence="5">
    <location>
        <position position="169"/>
    </location>
    <ligand>
        <name>substrate</name>
    </ligand>
</feature>
<dbReference type="STRING" id="905079.L1J380"/>
<feature type="active site" description="Proton donor" evidence="4">
    <location>
        <position position="85"/>
    </location>
</feature>
<dbReference type="HOGENOM" id="CLU_023205_0_3_1"/>
<name>L1J380_GUITC</name>
<evidence type="ECO:0000256" key="2">
    <source>
        <dbReference type="ARBA" id="ARBA00022857"/>
    </source>
</evidence>
<dbReference type="PROSITE" id="PS00062">
    <property type="entry name" value="ALDOKETO_REDUCTASE_2"/>
    <property type="match status" value="1"/>
</dbReference>
<dbReference type="eggNOG" id="KOG1577">
    <property type="taxonomic scope" value="Eukaryota"/>
</dbReference>
<dbReference type="Gene3D" id="3.20.20.100">
    <property type="entry name" value="NADP-dependent oxidoreductase domain"/>
    <property type="match status" value="1"/>
</dbReference>
<dbReference type="PANTHER" id="PTHR43827">
    <property type="entry name" value="2,5-DIKETO-D-GLUCONIC ACID REDUCTASE"/>
    <property type="match status" value="1"/>
</dbReference>
<dbReference type="InterPro" id="IPR018170">
    <property type="entry name" value="Aldo/ket_reductase_CS"/>
</dbReference>
<reference evidence="10" key="2">
    <citation type="submission" date="2012-11" db="EMBL/GenBank/DDBJ databases">
        <authorList>
            <person name="Kuo A."/>
            <person name="Curtis B.A."/>
            <person name="Tanifuji G."/>
            <person name="Burki F."/>
            <person name="Gruber A."/>
            <person name="Irimia M."/>
            <person name="Maruyama S."/>
            <person name="Arias M.C."/>
            <person name="Ball S.G."/>
            <person name="Gile G.H."/>
            <person name="Hirakawa Y."/>
            <person name="Hopkins J.F."/>
            <person name="Rensing S.A."/>
            <person name="Schmutz J."/>
            <person name="Symeonidi A."/>
            <person name="Elias M."/>
            <person name="Eveleigh R.J."/>
            <person name="Herman E.K."/>
            <person name="Klute M.J."/>
            <person name="Nakayama T."/>
            <person name="Obornik M."/>
            <person name="Reyes-Prieto A."/>
            <person name="Armbrust E.V."/>
            <person name="Aves S.J."/>
            <person name="Beiko R.G."/>
            <person name="Coutinho P."/>
            <person name="Dacks J.B."/>
            <person name="Durnford D.G."/>
            <person name="Fast N.M."/>
            <person name="Green B.R."/>
            <person name="Grisdale C."/>
            <person name="Hempe F."/>
            <person name="Henrissat B."/>
            <person name="Hoppner M.P."/>
            <person name="Ishida K.-I."/>
            <person name="Kim E."/>
            <person name="Koreny L."/>
            <person name="Kroth P.G."/>
            <person name="Liu Y."/>
            <person name="Malik S.-B."/>
            <person name="Maier U.G."/>
            <person name="McRose D."/>
            <person name="Mock T."/>
            <person name="Neilson J.A."/>
            <person name="Onodera N.T."/>
            <person name="Poole A.M."/>
            <person name="Pritham E.J."/>
            <person name="Richards T.A."/>
            <person name="Rocap G."/>
            <person name="Roy S.W."/>
            <person name="Sarai C."/>
            <person name="Schaack S."/>
            <person name="Shirato S."/>
            <person name="Slamovits C.H."/>
            <person name="Spencer D.F."/>
            <person name="Suzuki S."/>
            <person name="Worden A.Z."/>
            <person name="Zauner S."/>
            <person name="Barry K."/>
            <person name="Bell C."/>
            <person name="Bharti A.K."/>
            <person name="Crow J.A."/>
            <person name="Grimwood J."/>
            <person name="Kramer R."/>
            <person name="Lindquist E."/>
            <person name="Lucas S."/>
            <person name="Salamov A."/>
            <person name="McFadden G.I."/>
            <person name="Lane C.E."/>
            <person name="Keeling P.J."/>
            <person name="Gray M.W."/>
            <person name="Grigoriev I.V."/>
            <person name="Archibald J.M."/>
        </authorList>
    </citation>
    <scope>NUCLEOTIDE SEQUENCE</scope>
    <source>
        <strain evidence="10">CCMP2712</strain>
    </source>
</reference>
<keyword evidence="2" id="KW-0521">NADP</keyword>
<sequence>MAGMAKSLSHPTPPTLTRKQVFYLGLLWLFQAIPAISKEDSGLALQVGLGTCCPCERVSPFDQTKRQVLDALRVGYRFVDTAAHYNNERSIGEAIDEAVRAVGLRSPIDCDPIVACSRQVASKLLQKSDVKVCSKIWFDDMGYDQTKKAFGLSCSNLNVDDSLELMLIHFPGTIDTLQSPAKNKKLRSETWRALEDLKMAGKVKHIGVSNYVRRHMKELLASCRIKPDVVQMEIHPYFQQRELVSFCQQQGIQVHASSPLAHGDRQLLQDPTLHKLSSKYKKSVPQVIIRWLLQENILPIVKSESSARLQENFQSTDFRLTEEELQEIRSLDRDKRVGFDPNLIV</sequence>
<dbReference type="PANTHER" id="PTHR43827:SF3">
    <property type="entry name" value="NADP-DEPENDENT OXIDOREDUCTASE DOMAIN-CONTAINING PROTEIN"/>
    <property type="match status" value="1"/>
</dbReference>
<proteinExistence type="inferred from homology"/>
<dbReference type="InterPro" id="IPR020471">
    <property type="entry name" value="AKR"/>
</dbReference>
<dbReference type="PRINTS" id="PR00069">
    <property type="entry name" value="ALDKETRDTASE"/>
</dbReference>
<dbReference type="Pfam" id="PF00248">
    <property type="entry name" value="Aldo_ket_red"/>
    <property type="match status" value="1"/>
</dbReference>